<dbReference type="InterPro" id="IPR036291">
    <property type="entry name" value="NAD(P)-bd_dom_sf"/>
</dbReference>
<dbReference type="PANTHER" id="PTHR42760">
    <property type="entry name" value="SHORT-CHAIN DEHYDROGENASES/REDUCTASES FAMILY MEMBER"/>
    <property type="match status" value="1"/>
</dbReference>
<dbReference type="PRINTS" id="PR00080">
    <property type="entry name" value="SDRFAMILY"/>
</dbReference>
<evidence type="ECO:0000256" key="1">
    <source>
        <dbReference type="ARBA" id="ARBA00006484"/>
    </source>
</evidence>
<dbReference type="PRINTS" id="PR00081">
    <property type="entry name" value="GDHRDH"/>
</dbReference>
<dbReference type="InterPro" id="IPR020904">
    <property type="entry name" value="Sc_DH/Rdtase_CS"/>
</dbReference>
<name>A0A2I1R130_9ACTN</name>
<dbReference type="GO" id="GO:0030497">
    <property type="term" value="P:fatty acid elongation"/>
    <property type="evidence" value="ECO:0007669"/>
    <property type="project" value="TreeGrafter"/>
</dbReference>
<dbReference type="NCBIfam" id="NF004198">
    <property type="entry name" value="PRK05653.1-3"/>
    <property type="match status" value="1"/>
</dbReference>
<proteinExistence type="inferred from homology"/>
<sequence>MLNNKIAVITGGAQGIGAAIARTFADNGARIVLGDLDGARAQEAAAELGVDALGLQCDVVEESSVSALIAAANEAFGPLDIMVNNAGITRDATMRKMSARQFDDVIAVHLRGTWNGTRLAAAVMRENGGGSIINMSSISGKVGFFGQTNYSAAKAGVVGLTKAAAKEVAHLGVRVNAIAPGLIRTAMTEALPAEVLQTKLSEIPLQRAGDPSEVASVALFYASDLSSYMTGTVAEVTGGRHM</sequence>
<evidence type="ECO:0000259" key="3">
    <source>
        <dbReference type="SMART" id="SM00822"/>
    </source>
</evidence>
<evidence type="ECO:0000313" key="4">
    <source>
        <dbReference type="EMBL" id="PKZ62855.1"/>
    </source>
</evidence>
<feature type="domain" description="Ketoreductase" evidence="3">
    <location>
        <begin position="5"/>
        <end position="181"/>
    </location>
</feature>
<organism evidence="4 5">
    <name type="scientific">Gordonia terrae</name>
    <dbReference type="NCBI Taxonomy" id="2055"/>
    <lineage>
        <taxon>Bacteria</taxon>
        <taxon>Bacillati</taxon>
        <taxon>Actinomycetota</taxon>
        <taxon>Actinomycetes</taxon>
        <taxon>Mycobacteriales</taxon>
        <taxon>Gordoniaceae</taxon>
        <taxon>Gordonia</taxon>
    </lineage>
</organism>
<dbReference type="NCBIfam" id="NF005559">
    <property type="entry name" value="PRK07231.1"/>
    <property type="match status" value="1"/>
</dbReference>
<dbReference type="Proteomes" id="UP000234662">
    <property type="component" value="Unassembled WGS sequence"/>
</dbReference>
<dbReference type="RefSeq" id="WP_101823051.1">
    <property type="nucleotide sequence ID" value="NZ_PKJC01000041.1"/>
</dbReference>
<gene>
    <name evidence="4" type="ORF">CYJ73_24840</name>
</gene>
<reference evidence="4 5" key="1">
    <citation type="submission" date="2017-12" db="EMBL/GenBank/DDBJ databases">
        <title>Phylogenetic diversity of female urinary microbiome.</title>
        <authorList>
            <person name="Thomas-White K."/>
            <person name="Wolfe A.J."/>
        </authorList>
    </citation>
    <scope>NUCLEOTIDE SEQUENCE [LARGE SCALE GENOMIC DNA]</scope>
    <source>
        <strain evidence="4 5">UMB0777</strain>
    </source>
</reference>
<dbReference type="SUPFAM" id="SSF51735">
    <property type="entry name" value="NAD(P)-binding Rossmann-fold domains"/>
    <property type="match status" value="1"/>
</dbReference>
<dbReference type="InterPro" id="IPR057326">
    <property type="entry name" value="KR_dom"/>
</dbReference>
<comment type="similarity">
    <text evidence="1">Belongs to the short-chain dehydrogenases/reductases (SDR) family.</text>
</comment>
<accession>A0A2I1R130</accession>
<keyword evidence="2" id="KW-0560">Oxidoreductase</keyword>
<dbReference type="FunFam" id="3.40.50.720:FF:000173">
    <property type="entry name" value="3-oxoacyl-[acyl-carrier protein] reductase"/>
    <property type="match status" value="1"/>
</dbReference>
<evidence type="ECO:0000313" key="5">
    <source>
        <dbReference type="Proteomes" id="UP000234662"/>
    </source>
</evidence>
<dbReference type="Pfam" id="PF13561">
    <property type="entry name" value="adh_short_C2"/>
    <property type="match status" value="1"/>
</dbReference>
<evidence type="ECO:0000256" key="2">
    <source>
        <dbReference type="ARBA" id="ARBA00023002"/>
    </source>
</evidence>
<dbReference type="GO" id="GO:0016616">
    <property type="term" value="F:oxidoreductase activity, acting on the CH-OH group of donors, NAD or NADP as acceptor"/>
    <property type="evidence" value="ECO:0007669"/>
    <property type="project" value="UniProtKB-ARBA"/>
</dbReference>
<dbReference type="SMART" id="SM00822">
    <property type="entry name" value="PKS_KR"/>
    <property type="match status" value="1"/>
</dbReference>
<dbReference type="PROSITE" id="PS00061">
    <property type="entry name" value="ADH_SHORT"/>
    <property type="match status" value="1"/>
</dbReference>
<dbReference type="AlphaFoldDB" id="A0A2I1R130"/>
<dbReference type="EMBL" id="PKJC01000041">
    <property type="protein sequence ID" value="PKZ62855.1"/>
    <property type="molecule type" value="Genomic_DNA"/>
</dbReference>
<dbReference type="PANTHER" id="PTHR42760:SF40">
    <property type="entry name" value="3-OXOACYL-[ACYL-CARRIER-PROTEIN] REDUCTASE, CHLOROPLASTIC"/>
    <property type="match status" value="1"/>
</dbReference>
<dbReference type="Gene3D" id="3.40.50.720">
    <property type="entry name" value="NAD(P)-binding Rossmann-like Domain"/>
    <property type="match status" value="1"/>
</dbReference>
<dbReference type="InterPro" id="IPR002347">
    <property type="entry name" value="SDR_fam"/>
</dbReference>
<protein>
    <submittedName>
        <fullName evidence="4">3-oxoacyl-ACP reductase FabG</fullName>
    </submittedName>
</protein>
<comment type="caution">
    <text evidence="4">The sequence shown here is derived from an EMBL/GenBank/DDBJ whole genome shotgun (WGS) entry which is preliminary data.</text>
</comment>